<name>A0AAD9LA74_PAPLA</name>
<dbReference type="EMBL" id="JAODAN010000001">
    <property type="protein sequence ID" value="KAK1927819.1"/>
    <property type="molecule type" value="Genomic_DNA"/>
</dbReference>
<dbReference type="GO" id="GO:0071014">
    <property type="term" value="C:post-mRNA release spliceosomal complex"/>
    <property type="evidence" value="ECO:0007669"/>
    <property type="project" value="TreeGrafter"/>
</dbReference>
<feature type="coiled-coil region" evidence="10">
    <location>
        <begin position="135"/>
        <end position="164"/>
    </location>
</feature>
<proteinExistence type="inferred from homology"/>
<evidence type="ECO:0000313" key="12">
    <source>
        <dbReference type="EMBL" id="KAK1927819.1"/>
    </source>
</evidence>
<dbReference type="InterPro" id="IPR013260">
    <property type="entry name" value="mRNA_splic_SYF2"/>
</dbReference>
<dbReference type="PANTHER" id="PTHR13264:SF5">
    <property type="entry name" value="PRE-MRNA-SPLICING FACTOR SYF2"/>
    <property type="match status" value="1"/>
</dbReference>
<reference evidence="12" key="1">
    <citation type="submission" date="2023-02" db="EMBL/GenBank/DDBJ databases">
        <title>Identification and recombinant expression of a fungal hydrolase from Papiliotrema laurentii that hydrolyzes apple cutin and clears colloidal polyester polyurethane.</title>
        <authorList>
            <consortium name="DOE Joint Genome Institute"/>
            <person name="Roman V.A."/>
            <person name="Bojanowski C."/>
            <person name="Crable B.R."/>
            <person name="Wagner D.N."/>
            <person name="Hung C.S."/>
            <person name="Nadeau L.J."/>
            <person name="Schratz L."/>
            <person name="Haridas S."/>
            <person name="Pangilinan J."/>
            <person name="Lipzen A."/>
            <person name="Na H."/>
            <person name="Yan M."/>
            <person name="Ng V."/>
            <person name="Grigoriev I.V."/>
            <person name="Spatafora J.W."/>
            <person name="Barlow D."/>
            <person name="Biffinger J."/>
            <person name="Kelley-Loughnane N."/>
            <person name="Varaljay V.A."/>
            <person name="Crookes-Goodson W.J."/>
        </authorList>
    </citation>
    <scope>NUCLEOTIDE SEQUENCE</scope>
    <source>
        <strain evidence="12">5307AH</strain>
    </source>
</reference>
<evidence type="ECO:0000256" key="7">
    <source>
        <dbReference type="ARBA" id="ARBA00023187"/>
    </source>
</evidence>
<feature type="compositionally biased region" description="Acidic residues" evidence="11">
    <location>
        <begin position="69"/>
        <end position="80"/>
    </location>
</feature>
<organism evidence="12 13">
    <name type="scientific">Papiliotrema laurentii</name>
    <name type="common">Cryptococcus laurentii</name>
    <dbReference type="NCBI Taxonomy" id="5418"/>
    <lineage>
        <taxon>Eukaryota</taxon>
        <taxon>Fungi</taxon>
        <taxon>Dikarya</taxon>
        <taxon>Basidiomycota</taxon>
        <taxon>Agaricomycotina</taxon>
        <taxon>Tremellomycetes</taxon>
        <taxon>Tremellales</taxon>
        <taxon>Rhynchogastremaceae</taxon>
        <taxon>Papiliotrema</taxon>
    </lineage>
</organism>
<evidence type="ECO:0000256" key="6">
    <source>
        <dbReference type="ARBA" id="ARBA00022728"/>
    </source>
</evidence>
<keyword evidence="7 9" id="KW-0508">mRNA splicing</keyword>
<feature type="compositionally biased region" description="Basic and acidic residues" evidence="11">
    <location>
        <begin position="116"/>
        <end position="128"/>
    </location>
</feature>
<comment type="caution">
    <text evidence="12">The sequence shown here is derived from an EMBL/GenBank/DDBJ whole genome shotgun (WGS) entry which is preliminary data.</text>
</comment>
<dbReference type="PANTHER" id="PTHR13264">
    <property type="entry name" value="GCIP-INTERACTING PROTEIN P29"/>
    <property type="match status" value="1"/>
</dbReference>
<keyword evidence="5 9" id="KW-0507">mRNA processing</keyword>
<evidence type="ECO:0000256" key="11">
    <source>
        <dbReference type="SAM" id="MobiDB-lite"/>
    </source>
</evidence>
<comment type="subunit">
    <text evidence="9">May be part of a spliceosome complex.</text>
</comment>
<evidence type="ECO:0000256" key="5">
    <source>
        <dbReference type="ARBA" id="ARBA00022664"/>
    </source>
</evidence>
<dbReference type="Pfam" id="PF08231">
    <property type="entry name" value="SYF2"/>
    <property type="match status" value="1"/>
</dbReference>
<dbReference type="Proteomes" id="UP001182556">
    <property type="component" value="Unassembled WGS sequence"/>
</dbReference>
<dbReference type="GO" id="GO:0000398">
    <property type="term" value="P:mRNA splicing, via spliceosome"/>
    <property type="evidence" value="ECO:0007669"/>
    <property type="project" value="UniProtKB-UniRule"/>
</dbReference>
<evidence type="ECO:0000313" key="13">
    <source>
        <dbReference type="Proteomes" id="UP001182556"/>
    </source>
</evidence>
<evidence type="ECO:0000256" key="8">
    <source>
        <dbReference type="ARBA" id="ARBA00023242"/>
    </source>
</evidence>
<evidence type="ECO:0000256" key="1">
    <source>
        <dbReference type="ARBA" id="ARBA00003777"/>
    </source>
</evidence>
<evidence type="ECO:0000256" key="9">
    <source>
        <dbReference type="RuleBase" id="RU367148"/>
    </source>
</evidence>
<feature type="compositionally biased region" description="Acidic residues" evidence="11">
    <location>
        <begin position="49"/>
        <end position="59"/>
    </location>
</feature>
<keyword evidence="13" id="KW-1185">Reference proteome</keyword>
<evidence type="ECO:0000256" key="10">
    <source>
        <dbReference type="SAM" id="Coils"/>
    </source>
</evidence>
<keyword evidence="10" id="KW-0175">Coiled coil</keyword>
<keyword evidence="6 9" id="KW-0747">Spliceosome</keyword>
<comment type="subcellular location">
    <subcellularLocation>
        <location evidence="2 9">Nucleus</location>
    </subcellularLocation>
</comment>
<gene>
    <name evidence="12" type="ORF">DB88DRAFT_537731</name>
</gene>
<evidence type="ECO:0000256" key="2">
    <source>
        <dbReference type="ARBA" id="ARBA00004123"/>
    </source>
</evidence>
<comment type="similarity">
    <text evidence="3 9">Belongs to the SYF2 family.</text>
</comment>
<comment type="function">
    <text evidence="1 9">Involved in pre-mRNA splicing.</text>
</comment>
<sequence>MPSRKPRAVKSTAPSPSPAASSRASSRTRAKKGVEEPVEEVAEPHETTGTEDEDPDEEDKGTQGPGEGGGDESVETDEQGADVAQEDPKGKGKMSMSERLAKMKDLRSRMNQSAVENRKDLIADHQKSKVTAKELQRLEKQKKLAQTLRLKAEAEENGEDMERKKAWEWSIEQNERWEAKQAESAIRSDTHFHDADHEAHKRYEKNIRTTKADLLAYERQKEAAMGLAPGTLVPVNATNESLIASGSSSRKGLTASEDLYRGADTLSYGDSKPSEDAIDRVVGKINKDIGKTKRKKKDDSDEVVTYINERNKVFNKKIARYFDKYTKEIRANFERGTAL</sequence>
<keyword evidence="8 9" id="KW-0539">Nucleus</keyword>
<feature type="compositionally biased region" description="Low complexity" evidence="11">
    <location>
        <begin position="11"/>
        <end position="25"/>
    </location>
</feature>
<dbReference type="AlphaFoldDB" id="A0AAD9LA74"/>
<evidence type="ECO:0000256" key="3">
    <source>
        <dbReference type="ARBA" id="ARBA00010028"/>
    </source>
</evidence>
<accession>A0AAD9LA74</accession>
<evidence type="ECO:0000256" key="4">
    <source>
        <dbReference type="ARBA" id="ARBA00014745"/>
    </source>
</evidence>
<feature type="region of interest" description="Disordered" evidence="11">
    <location>
        <begin position="1"/>
        <end position="128"/>
    </location>
</feature>
<protein>
    <recommendedName>
        <fullName evidence="4 9">Pre-mRNA-splicing factor SYF2</fullName>
    </recommendedName>
</protein>
<dbReference type="GO" id="GO:0071013">
    <property type="term" value="C:catalytic step 2 spliceosome"/>
    <property type="evidence" value="ECO:0007669"/>
    <property type="project" value="TreeGrafter"/>
</dbReference>
<dbReference type="GO" id="GO:0000974">
    <property type="term" value="C:Prp19 complex"/>
    <property type="evidence" value="ECO:0007669"/>
    <property type="project" value="TreeGrafter"/>
</dbReference>
<feature type="compositionally biased region" description="Basic and acidic residues" evidence="11">
    <location>
        <begin position="99"/>
        <end position="108"/>
    </location>
</feature>